<comment type="caution">
    <text evidence="1">The sequence shown here is derived from an EMBL/GenBank/DDBJ whole genome shotgun (WGS) entry which is preliminary data.</text>
</comment>
<proteinExistence type="predicted"/>
<protein>
    <submittedName>
        <fullName evidence="1">Uncharacterized protein</fullName>
    </submittedName>
</protein>
<gene>
    <name evidence="1" type="ORF">ITP53_11395</name>
</gene>
<name>A0A931A718_9ACTN</name>
<organism evidence="1 2">
    <name type="scientific">Nonomuraea cypriaca</name>
    <dbReference type="NCBI Taxonomy" id="1187855"/>
    <lineage>
        <taxon>Bacteria</taxon>
        <taxon>Bacillati</taxon>
        <taxon>Actinomycetota</taxon>
        <taxon>Actinomycetes</taxon>
        <taxon>Streptosporangiales</taxon>
        <taxon>Streptosporangiaceae</taxon>
        <taxon>Nonomuraea</taxon>
    </lineage>
</organism>
<accession>A0A931A718</accession>
<sequence length="130" mass="14247">MTTTDNNRQAVTWALYEYAKTAIKNETTARDNLAEALTEGTSWPIVDYMTRVLVAEADAAPWHWAKLTSGEEGDIIKGASVAYDKHLADLVQIVLAAFSSDPLTNVAAHYKHEGARKFVSTVGPLLDLLK</sequence>
<evidence type="ECO:0000313" key="1">
    <source>
        <dbReference type="EMBL" id="MBF8186343.1"/>
    </source>
</evidence>
<dbReference type="AlphaFoldDB" id="A0A931A718"/>
<dbReference type="RefSeq" id="WP_195895320.1">
    <property type="nucleotide sequence ID" value="NZ_JADOGI010000026.1"/>
</dbReference>
<evidence type="ECO:0000313" key="2">
    <source>
        <dbReference type="Proteomes" id="UP000605361"/>
    </source>
</evidence>
<dbReference type="Proteomes" id="UP000605361">
    <property type="component" value="Unassembled WGS sequence"/>
</dbReference>
<reference evidence="1" key="1">
    <citation type="submission" date="2020-11" db="EMBL/GenBank/DDBJ databases">
        <title>Whole-genome analyses of Nonomuraea sp. K274.</title>
        <authorList>
            <person name="Veyisoglu A."/>
        </authorList>
    </citation>
    <scope>NUCLEOTIDE SEQUENCE</scope>
    <source>
        <strain evidence="1">K274</strain>
    </source>
</reference>
<dbReference type="EMBL" id="JADOGI010000026">
    <property type="protein sequence ID" value="MBF8186343.1"/>
    <property type="molecule type" value="Genomic_DNA"/>
</dbReference>
<keyword evidence="2" id="KW-1185">Reference proteome</keyword>